<dbReference type="Gene3D" id="3.30.70.3290">
    <property type="match status" value="1"/>
</dbReference>
<dbReference type="PROSITE" id="PS52004">
    <property type="entry name" value="KS3_2"/>
    <property type="match status" value="1"/>
</dbReference>
<dbReference type="SMART" id="SM01294">
    <property type="entry name" value="PKS_PP_betabranch"/>
    <property type="match status" value="1"/>
</dbReference>
<evidence type="ECO:0000256" key="2">
    <source>
        <dbReference type="ARBA" id="ARBA00023268"/>
    </source>
</evidence>
<reference evidence="5 6" key="1">
    <citation type="submission" date="2019-06" db="EMBL/GenBank/DDBJ databases">
        <title>Sequencing the genomes of 1000 actinobacteria strains.</title>
        <authorList>
            <person name="Klenk H.-P."/>
        </authorList>
    </citation>
    <scope>NUCLEOTIDE SEQUENCE [LARGE SCALE GENOMIC DNA]</scope>
    <source>
        <strain evidence="5 6">DSM 44826</strain>
    </source>
</reference>
<keyword evidence="6" id="KW-1185">Reference proteome</keyword>
<dbReference type="Pfam" id="PF00550">
    <property type="entry name" value="PP-binding"/>
    <property type="match status" value="1"/>
</dbReference>
<dbReference type="GO" id="GO:0033068">
    <property type="term" value="P:macrolide biosynthetic process"/>
    <property type="evidence" value="ECO:0007669"/>
    <property type="project" value="UniProtKB-ARBA"/>
</dbReference>
<dbReference type="InterPro" id="IPR036736">
    <property type="entry name" value="ACP-like_sf"/>
</dbReference>
<dbReference type="PANTHER" id="PTHR43775">
    <property type="entry name" value="FATTY ACID SYNTHASE"/>
    <property type="match status" value="1"/>
</dbReference>
<dbReference type="PROSITE" id="PS50075">
    <property type="entry name" value="CARRIER"/>
    <property type="match status" value="1"/>
</dbReference>
<evidence type="ECO:0000313" key="5">
    <source>
        <dbReference type="EMBL" id="TWF99633.1"/>
    </source>
</evidence>
<evidence type="ECO:0000256" key="1">
    <source>
        <dbReference type="ARBA" id="ARBA00022679"/>
    </source>
</evidence>
<organism evidence="5 6">
    <name type="scientific">Kitasatospora viridis</name>
    <dbReference type="NCBI Taxonomy" id="281105"/>
    <lineage>
        <taxon>Bacteria</taxon>
        <taxon>Bacillati</taxon>
        <taxon>Actinomycetota</taxon>
        <taxon>Actinomycetes</taxon>
        <taxon>Kitasatosporales</taxon>
        <taxon>Streptomycetaceae</taxon>
        <taxon>Kitasatospora</taxon>
    </lineage>
</organism>
<name>A0A561UJT7_9ACTN</name>
<dbReference type="RefSeq" id="WP_145905856.1">
    <property type="nucleotide sequence ID" value="NZ_BAAAMZ010000006.1"/>
</dbReference>
<dbReference type="GO" id="GO:0031177">
    <property type="term" value="F:phosphopantetheine binding"/>
    <property type="evidence" value="ECO:0007669"/>
    <property type="project" value="UniProtKB-ARBA"/>
</dbReference>
<dbReference type="AlphaFoldDB" id="A0A561UJT7"/>
<accession>A0A561UJT7</accession>
<keyword evidence="2" id="KW-0511">Multifunctional enzyme</keyword>
<dbReference type="Proteomes" id="UP000317940">
    <property type="component" value="Unassembled WGS sequence"/>
</dbReference>
<gene>
    <name evidence="5" type="ORF">FHX73_113480</name>
</gene>
<dbReference type="Gene3D" id="1.10.1200.10">
    <property type="entry name" value="ACP-like"/>
    <property type="match status" value="1"/>
</dbReference>
<dbReference type="SUPFAM" id="SSF53901">
    <property type="entry name" value="Thiolase-like"/>
    <property type="match status" value="1"/>
</dbReference>
<dbReference type="InterPro" id="IPR020841">
    <property type="entry name" value="PKS_Beta-ketoAc_synthase_dom"/>
</dbReference>
<dbReference type="Gene3D" id="3.40.47.10">
    <property type="match status" value="1"/>
</dbReference>
<dbReference type="OrthoDB" id="9778690at2"/>
<dbReference type="Pfam" id="PF22621">
    <property type="entry name" value="CurL-like_PKS_C"/>
    <property type="match status" value="1"/>
</dbReference>
<protein>
    <submittedName>
        <fullName evidence="5">Phosphopantetheine binding protein</fullName>
    </submittedName>
</protein>
<dbReference type="InterPro" id="IPR014031">
    <property type="entry name" value="Ketoacyl_synth_C"/>
</dbReference>
<sequence>MEPDDLRKLMEDQLRLSRSLKARVRELEEAQEAHRAPLAVVGTALRLPGGLTTPEAYWEFLLGGADALGPIPEDRPGLRRVFDPRPDRPGSSYVDRAGFLADVAGFDPAFFGISQREAEALDPQQRLLLECAWEAMERAGIAVRRQDRLNAGVFVGIMSAEYVERMAAPDDKTGIDPYYGTGGGHCMAAGRISYVMGLSGPALSCDTACSSSLVALHLAAQSLRRGECRYALVGGANLVLSPDLMVSLCQNRALAPDGRSKTFTAAADGYGRGEGVGMLVLMRLDQAEREGRPVLAVLRGTAVNHDGASSGLTVPSGPAQQEVIRAALADARVAPGEVGFVEAHGTGTALGDPIEVGALDAVLGSGAAGRAAPLAVGSVKSRIGHLEAAAGIAGLIKLVLMLRHGRIPAALGAADGELNPLIPWERVAVTVPRASEEWPAAFERRIGGISAFGMSGTNAHALLEAYEPEPVATVEPGRTELLVLSARSAESLRELAGSVALLLKDADAASVASLCHTLNTGRTPFEHRLAVTGRTGAELASALTEGRPSVTRGAKPTVGLRVTADHPELAGRLRELGLRITELPGAPTAGYAQLEWEGQVLPLVTDRADRTPELLATALAALFLAGADLRLAALRAPGARLLGDLPTYPFQRRRCWIDERPVDAAVPLSAGSEPEVGGSDDPDRDLVEEFLAAELATVLRATEALDPQRTYLEVGGDSFTAMQFAMAVEREYQVELPVEEFTEEVPLATLFRRLGEHILRAGQEQPR</sequence>
<dbReference type="InterPro" id="IPR050091">
    <property type="entry name" value="PKS_NRPS_Biosynth_Enz"/>
</dbReference>
<evidence type="ECO:0000259" key="4">
    <source>
        <dbReference type="PROSITE" id="PS52004"/>
    </source>
</evidence>
<feature type="domain" description="Carrier" evidence="3">
    <location>
        <begin position="682"/>
        <end position="758"/>
    </location>
</feature>
<dbReference type="GO" id="GO:0004312">
    <property type="term" value="F:fatty acid synthase activity"/>
    <property type="evidence" value="ECO:0007669"/>
    <property type="project" value="TreeGrafter"/>
</dbReference>
<dbReference type="InterPro" id="IPR014030">
    <property type="entry name" value="Ketoacyl_synth_N"/>
</dbReference>
<dbReference type="EMBL" id="VIWT01000001">
    <property type="protein sequence ID" value="TWF99633.1"/>
    <property type="molecule type" value="Genomic_DNA"/>
</dbReference>
<dbReference type="InterPro" id="IPR016039">
    <property type="entry name" value="Thiolase-like"/>
</dbReference>
<dbReference type="SUPFAM" id="SSF47336">
    <property type="entry name" value="ACP-like"/>
    <property type="match status" value="1"/>
</dbReference>
<proteinExistence type="predicted"/>
<dbReference type="FunFam" id="3.40.47.10:FF:000019">
    <property type="entry name" value="Polyketide synthase type I"/>
    <property type="match status" value="1"/>
</dbReference>
<dbReference type="Pfam" id="PF00109">
    <property type="entry name" value="ketoacyl-synt"/>
    <property type="match status" value="1"/>
</dbReference>
<dbReference type="Pfam" id="PF02801">
    <property type="entry name" value="Ketoacyl-synt_C"/>
    <property type="match status" value="1"/>
</dbReference>
<dbReference type="PANTHER" id="PTHR43775:SF51">
    <property type="entry name" value="INACTIVE PHENOLPHTHIOCEROL SYNTHESIS POLYKETIDE SYNTHASE TYPE I PKS1-RELATED"/>
    <property type="match status" value="1"/>
</dbReference>
<feature type="domain" description="Ketosynthase family 3 (KS3)" evidence="4">
    <location>
        <begin position="35"/>
        <end position="465"/>
    </location>
</feature>
<comment type="caution">
    <text evidence="5">The sequence shown here is derived from an EMBL/GenBank/DDBJ whole genome shotgun (WGS) entry which is preliminary data.</text>
</comment>
<dbReference type="CDD" id="cd00833">
    <property type="entry name" value="PKS"/>
    <property type="match status" value="1"/>
</dbReference>
<dbReference type="InterPro" id="IPR009081">
    <property type="entry name" value="PP-bd_ACP"/>
</dbReference>
<dbReference type="GO" id="GO:0006633">
    <property type="term" value="P:fatty acid biosynthetic process"/>
    <property type="evidence" value="ECO:0007669"/>
    <property type="project" value="TreeGrafter"/>
</dbReference>
<evidence type="ECO:0000313" key="6">
    <source>
        <dbReference type="Proteomes" id="UP000317940"/>
    </source>
</evidence>
<keyword evidence="1" id="KW-0808">Transferase</keyword>
<evidence type="ECO:0000259" key="3">
    <source>
        <dbReference type="PROSITE" id="PS50075"/>
    </source>
</evidence>
<dbReference type="SMART" id="SM00825">
    <property type="entry name" value="PKS_KS"/>
    <property type="match status" value="1"/>
</dbReference>